<keyword evidence="7" id="KW-0675">Receptor</keyword>
<keyword evidence="6" id="KW-0804">Transcription</keyword>
<sequence>MSDHIEHKERSTEENDNQKDKIMEHTNGGFFNHSSPESLSPNFIRPSMVQQPSVITLTKVNGSEQGAEAGSSPPKKKKTRGKKLFSDEKCAICNRKAQGIKYNAISCDSCRVFFRRIVLLQNNASLSNMTCQREVIINRAPNLTPREIMLKCQHCRLEACLNAGMRAEYVQGTQSFNDRRTCRKAGGSRGENDSALVSRNKPSTSSTIRSIDASPHDSTMLELVKTFWNDYTSNRHLRSGSVASITAEKNTGAMTRWEQPTNGWSKLRCVDHIRDSLTMHVEVLVDFISVLPYVGNHFNQTERKTLVTRSFMELVILRWTKTTAESAGHITGVTGNNYSIKDMSKFGDDWKQKFKEYFACAMKIKAIGGDDLDHALVAALLRDFESIR</sequence>
<evidence type="ECO:0000259" key="10">
    <source>
        <dbReference type="PROSITE" id="PS51030"/>
    </source>
</evidence>
<dbReference type="PANTHER" id="PTHR24082:SF507">
    <property type="entry name" value="BILE ACID RECEPTOR-RELATED"/>
    <property type="match status" value="1"/>
</dbReference>
<evidence type="ECO:0000313" key="11">
    <source>
        <dbReference type="EMBL" id="CAG5110755.1"/>
    </source>
</evidence>
<evidence type="ECO:0000256" key="1">
    <source>
        <dbReference type="ARBA" id="ARBA00022723"/>
    </source>
</evidence>
<dbReference type="InterPro" id="IPR001628">
    <property type="entry name" value="Znf_hrmn_rcpt"/>
</dbReference>
<dbReference type="SUPFAM" id="SSF48508">
    <property type="entry name" value="Nuclear receptor ligand-binding domain"/>
    <property type="match status" value="1"/>
</dbReference>
<evidence type="ECO:0000256" key="5">
    <source>
        <dbReference type="ARBA" id="ARBA00023125"/>
    </source>
</evidence>
<proteinExistence type="predicted"/>
<feature type="region of interest" description="Disordered" evidence="9">
    <location>
        <begin position="182"/>
        <end position="212"/>
    </location>
</feature>
<dbReference type="Pfam" id="PF00105">
    <property type="entry name" value="zf-C4"/>
    <property type="match status" value="1"/>
</dbReference>
<dbReference type="PANTHER" id="PTHR24082">
    <property type="entry name" value="NUCLEAR HORMONE RECEPTOR"/>
    <property type="match status" value="1"/>
</dbReference>
<keyword evidence="3" id="KW-0862">Zinc</keyword>
<dbReference type="InterPro" id="IPR035500">
    <property type="entry name" value="NHR-like_dom_sf"/>
</dbReference>
<keyword evidence="2" id="KW-0863">Zinc-finger</keyword>
<feature type="region of interest" description="Disordered" evidence="9">
    <location>
        <begin position="1"/>
        <end position="44"/>
    </location>
</feature>
<dbReference type="SMART" id="SM00399">
    <property type="entry name" value="ZnF_C4"/>
    <property type="match status" value="1"/>
</dbReference>
<evidence type="ECO:0000256" key="7">
    <source>
        <dbReference type="ARBA" id="ARBA00023170"/>
    </source>
</evidence>
<evidence type="ECO:0000256" key="2">
    <source>
        <dbReference type="ARBA" id="ARBA00022771"/>
    </source>
</evidence>
<keyword evidence="12" id="KW-1185">Reference proteome</keyword>
<keyword evidence="1" id="KW-0479">Metal-binding</keyword>
<organism evidence="11 12">
    <name type="scientific">Oikopleura dioica</name>
    <name type="common">Tunicate</name>
    <dbReference type="NCBI Taxonomy" id="34765"/>
    <lineage>
        <taxon>Eukaryota</taxon>
        <taxon>Metazoa</taxon>
        <taxon>Chordata</taxon>
        <taxon>Tunicata</taxon>
        <taxon>Appendicularia</taxon>
        <taxon>Copelata</taxon>
        <taxon>Oikopleuridae</taxon>
        <taxon>Oikopleura</taxon>
    </lineage>
</organism>
<reference evidence="11 12" key="1">
    <citation type="submission" date="2021-04" db="EMBL/GenBank/DDBJ databases">
        <authorList>
            <person name="Bliznina A."/>
        </authorList>
    </citation>
    <scope>NUCLEOTIDE SEQUENCE [LARGE SCALE GENOMIC DNA]</scope>
</reference>
<feature type="compositionally biased region" description="Polar residues" evidence="9">
    <location>
        <begin position="195"/>
        <end position="209"/>
    </location>
</feature>
<feature type="compositionally biased region" description="Polar residues" evidence="9">
    <location>
        <begin position="32"/>
        <end position="41"/>
    </location>
</feature>
<dbReference type="EMBL" id="OU015567">
    <property type="protein sequence ID" value="CAG5110755.1"/>
    <property type="molecule type" value="Genomic_DNA"/>
</dbReference>
<dbReference type="Gene3D" id="3.30.50.10">
    <property type="entry name" value="Erythroid Transcription Factor GATA-1, subunit A"/>
    <property type="match status" value="1"/>
</dbReference>
<dbReference type="Proteomes" id="UP001158576">
    <property type="component" value="Chromosome 2"/>
</dbReference>
<dbReference type="PROSITE" id="PS51030">
    <property type="entry name" value="NUCLEAR_REC_DBD_2"/>
    <property type="match status" value="1"/>
</dbReference>
<evidence type="ECO:0000256" key="6">
    <source>
        <dbReference type="ARBA" id="ARBA00023163"/>
    </source>
</evidence>
<evidence type="ECO:0000256" key="9">
    <source>
        <dbReference type="SAM" id="MobiDB-lite"/>
    </source>
</evidence>
<keyword evidence="8" id="KW-0539">Nucleus</keyword>
<evidence type="ECO:0000313" key="12">
    <source>
        <dbReference type="Proteomes" id="UP001158576"/>
    </source>
</evidence>
<accession>A0ABN7SZ11</accession>
<evidence type="ECO:0000256" key="3">
    <source>
        <dbReference type="ARBA" id="ARBA00022833"/>
    </source>
</evidence>
<dbReference type="InterPro" id="IPR050234">
    <property type="entry name" value="Nuclear_hormone_rcpt_NR1"/>
</dbReference>
<evidence type="ECO:0000256" key="4">
    <source>
        <dbReference type="ARBA" id="ARBA00023015"/>
    </source>
</evidence>
<protein>
    <submittedName>
        <fullName evidence="11">Oidioi.mRNA.OKI2018_I69.chr2.g5123.t1.cds</fullName>
    </submittedName>
</protein>
<dbReference type="PRINTS" id="PR00047">
    <property type="entry name" value="STROIDFINGER"/>
</dbReference>
<dbReference type="Gene3D" id="1.10.565.10">
    <property type="entry name" value="Retinoid X Receptor"/>
    <property type="match status" value="1"/>
</dbReference>
<dbReference type="InterPro" id="IPR013088">
    <property type="entry name" value="Znf_NHR/GATA"/>
</dbReference>
<feature type="compositionally biased region" description="Basic and acidic residues" evidence="9">
    <location>
        <begin position="1"/>
        <end position="24"/>
    </location>
</feature>
<dbReference type="SUPFAM" id="SSF57716">
    <property type="entry name" value="Glucocorticoid receptor-like (DNA-binding domain)"/>
    <property type="match status" value="1"/>
</dbReference>
<evidence type="ECO:0000256" key="8">
    <source>
        <dbReference type="ARBA" id="ARBA00023242"/>
    </source>
</evidence>
<feature type="domain" description="Nuclear receptor" evidence="10">
    <location>
        <begin position="87"/>
        <end position="172"/>
    </location>
</feature>
<keyword evidence="5" id="KW-0238">DNA-binding</keyword>
<gene>
    <name evidence="11" type="ORF">OKIOD_LOCUS13888</name>
</gene>
<name>A0ABN7SZ11_OIKDI</name>
<keyword evidence="4" id="KW-0805">Transcription regulation</keyword>